<dbReference type="PANTHER" id="PTHR35023">
    <property type="entry name" value="CHELATASE-RELATED"/>
    <property type="match status" value="1"/>
</dbReference>
<gene>
    <name evidence="3" type="ORF">C4B68_12985</name>
</gene>
<dbReference type="EMBL" id="CP026652">
    <property type="protein sequence ID" value="AVH61151.1"/>
    <property type="molecule type" value="Genomic_DNA"/>
</dbReference>
<dbReference type="InterPro" id="IPR041628">
    <property type="entry name" value="ChlI/MoxR_AAA_lid"/>
</dbReference>
<dbReference type="InterPro" id="IPR027417">
    <property type="entry name" value="P-loop_NTPase"/>
</dbReference>
<dbReference type="Gene3D" id="3.40.50.300">
    <property type="entry name" value="P-loop containing nucleotide triphosphate hydrolases"/>
    <property type="match status" value="1"/>
</dbReference>
<reference evidence="3 4" key="1">
    <citation type="submission" date="2018-02" db="EMBL/GenBank/DDBJ databases">
        <title>Complete genome sequence of Streptomyces dengpaensis, the producer of angucyclines.</title>
        <authorList>
            <person name="Yumei L."/>
        </authorList>
    </citation>
    <scope>NUCLEOTIDE SEQUENCE [LARGE SCALE GENOMIC DNA]</scope>
    <source>
        <strain evidence="3 4">XZHG99</strain>
    </source>
</reference>
<dbReference type="Proteomes" id="UP000238413">
    <property type="component" value="Chromosome"/>
</dbReference>
<dbReference type="Pfam" id="PF07728">
    <property type="entry name" value="AAA_5"/>
    <property type="match status" value="1"/>
</dbReference>
<evidence type="ECO:0000259" key="2">
    <source>
        <dbReference type="Pfam" id="PF17863"/>
    </source>
</evidence>
<evidence type="ECO:0000313" key="3">
    <source>
        <dbReference type="EMBL" id="AVH61151.1"/>
    </source>
</evidence>
<dbReference type="Pfam" id="PF17863">
    <property type="entry name" value="AAA_lid_2"/>
    <property type="match status" value="1"/>
</dbReference>
<evidence type="ECO:0000259" key="1">
    <source>
        <dbReference type="Pfam" id="PF07728"/>
    </source>
</evidence>
<keyword evidence="4" id="KW-1185">Reference proteome</keyword>
<dbReference type="PANTHER" id="PTHR35023:SF1">
    <property type="entry name" value="MG-PROTOPORPHYRIN IX CHELATASE"/>
    <property type="match status" value="1"/>
</dbReference>
<name>A0ABM6T284_9ACTN</name>
<accession>A0ABM6T284</accession>
<dbReference type="InterPro" id="IPR052989">
    <property type="entry name" value="Mg-chelatase_DI-like"/>
</dbReference>
<protein>
    <submittedName>
        <fullName evidence="3">Magnesium chelatase</fullName>
    </submittedName>
</protein>
<evidence type="ECO:0000313" key="4">
    <source>
        <dbReference type="Proteomes" id="UP000238413"/>
    </source>
</evidence>
<feature type="domain" description="ChlI/MoxR AAA lid" evidence="2">
    <location>
        <begin position="199"/>
        <end position="250"/>
    </location>
</feature>
<proteinExistence type="predicted"/>
<dbReference type="SUPFAM" id="SSF52540">
    <property type="entry name" value="P-loop containing nucleoside triphosphate hydrolases"/>
    <property type="match status" value="1"/>
</dbReference>
<dbReference type="InterPro" id="IPR011704">
    <property type="entry name" value="ATPase_dyneun-rel_AAA"/>
</dbReference>
<sequence length="275" mass="30123">MAGQRGTAKSTLVRAFALMAHGELPVTLPINATDDRVVGGWRLDALMRGETLEQPGLLEEAHDKGILYVDEVNLLDDHVVNIILDVVSTGQLSVQREGLAAARQLDFGLVGTMNPEEGGLRPQLLDRFGLMVTAADLDTDARHRMIRTVLAFEEARARDTSEWLTDAERDNAAVRDRLRAARERFAQVDVPDPVLRLCAEAAGRLDAVGQRGEIVATHAARALAALEGAERVEPRHLLRVLPPALRHRRPEAAHGGTFDWGPDDHARIKDLFDAG</sequence>
<organism evidence="3 4">
    <name type="scientific">Streptomyces dengpaensis</name>
    <dbReference type="NCBI Taxonomy" id="2049881"/>
    <lineage>
        <taxon>Bacteria</taxon>
        <taxon>Bacillati</taxon>
        <taxon>Actinomycetota</taxon>
        <taxon>Actinomycetes</taxon>
        <taxon>Kitasatosporales</taxon>
        <taxon>Streptomycetaceae</taxon>
        <taxon>Streptomyces</taxon>
    </lineage>
</organism>
<dbReference type="Gene3D" id="1.10.8.80">
    <property type="entry name" value="Magnesium chelatase subunit I, C-Terminal domain"/>
    <property type="match status" value="1"/>
</dbReference>
<feature type="domain" description="ATPase dynein-related AAA" evidence="1">
    <location>
        <begin position="2"/>
        <end position="128"/>
    </location>
</feature>